<dbReference type="InterPro" id="IPR011659">
    <property type="entry name" value="WD40"/>
</dbReference>
<dbReference type="RefSeq" id="WP_201432216.1">
    <property type="nucleotide sequence ID" value="NZ_JAEQBW010000008.1"/>
</dbReference>
<protein>
    <submittedName>
        <fullName evidence="2">PD40 domain-containing protein</fullName>
    </submittedName>
</protein>
<sequence length="434" mass="48945">MVKNISLLFVCQLFLWVNVPSFAQTTIKSVTRLSDKLNSNAEEIMPLLSSTGDTLFFARVFYPDNEGGVYSGSDIWYSTFNHSKMEWGAPSNNLRGWNDKRNNFIVGTSWNSSIIYLNHPKSPEKGIQFVKYAYNKWTNPETIPVEGLPSSGYQGLFVSPDYEAMIVSMQGKNSLGEEDLYVILKDEKGKWGNPINLGSSINTSSSEISPFLSLDKNTLYFASQGHGGFGDMDIFMAKRLYNSWNVWSKPENLGKEINSEAFDAYYSQYGDSIAFFSSNREGDLADIFEVRMEKPVISGSNNIMRVASGSEVSGRNYLSQETVKEIFGYHVIPSIELSQDESIQDNPMAGELIWHFVNKFKANPDVKLTIKVFVLKDMTSEKMVIESSRIAKYIASEMEKLGIEGNRIQYDGVSIGNMNQTNELAFQVQFSFFK</sequence>
<dbReference type="Proteomes" id="UP000611723">
    <property type="component" value="Unassembled WGS sequence"/>
</dbReference>
<reference evidence="2" key="1">
    <citation type="submission" date="2021-01" db="EMBL/GenBank/DDBJ databases">
        <title>Marivirga aurantiaca sp. nov., isolated from intertidal surface sediments.</title>
        <authorList>
            <person name="Zhang M."/>
        </authorList>
    </citation>
    <scope>NUCLEOTIDE SEQUENCE</scope>
    <source>
        <strain evidence="2">S37H4</strain>
    </source>
</reference>
<keyword evidence="1" id="KW-0732">Signal</keyword>
<evidence type="ECO:0000313" key="3">
    <source>
        <dbReference type="Proteomes" id="UP000611723"/>
    </source>
</evidence>
<dbReference type="Pfam" id="PF07676">
    <property type="entry name" value="PD40"/>
    <property type="match status" value="1"/>
</dbReference>
<dbReference type="AlphaFoldDB" id="A0A934X180"/>
<keyword evidence="3" id="KW-1185">Reference proteome</keyword>
<evidence type="ECO:0000256" key="1">
    <source>
        <dbReference type="SAM" id="SignalP"/>
    </source>
</evidence>
<evidence type="ECO:0000313" key="2">
    <source>
        <dbReference type="EMBL" id="MBK6266535.1"/>
    </source>
</evidence>
<feature type="signal peptide" evidence="1">
    <location>
        <begin position="1"/>
        <end position="23"/>
    </location>
</feature>
<name>A0A934X180_9BACT</name>
<comment type="caution">
    <text evidence="2">The sequence shown here is derived from an EMBL/GenBank/DDBJ whole genome shotgun (WGS) entry which is preliminary data.</text>
</comment>
<proteinExistence type="predicted"/>
<accession>A0A934X180</accession>
<gene>
    <name evidence="2" type="ORF">JKA74_15930</name>
</gene>
<feature type="chain" id="PRO_5037588560" evidence="1">
    <location>
        <begin position="24"/>
        <end position="434"/>
    </location>
</feature>
<dbReference type="EMBL" id="JAEQBW010000008">
    <property type="protein sequence ID" value="MBK6266535.1"/>
    <property type="molecule type" value="Genomic_DNA"/>
</dbReference>
<organism evidence="2 3">
    <name type="scientific">Marivirga aurantiaca</name>
    <dbReference type="NCBI Taxonomy" id="2802615"/>
    <lineage>
        <taxon>Bacteria</taxon>
        <taxon>Pseudomonadati</taxon>
        <taxon>Bacteroidota</taxon>
        <taxon>Cytophagia</taxon>
        <taxon>Cytophagales</taxon>
        <taxon>Marivirgaceae</taxon>
        <taxon>Marivirga</taxon>
    </lineage>
</organism>